<reference evidence="2 3" key="1">
    <citation type="submission" date="2019-10" db="EMBL/GenBank/DDBJ databases">
        <authorList>
            <person name="Palmer J.M."/>
        </authorList>
    </citation>
    <scope>NUCLEOTIDE SEQUENCE [LARGE SCALE GENOMIC DNA]</scope>
    <source>
        <strain evidence="2 3">TWF694</strain>
    </source>
</reference>
<dbReference type="AlphaFoldDB" id="A0AAV9XP77"/>
<proteinExistence type="predicted"/>
<accession>A0AAV9XP77</accession>
<evidence type="ECO:0000313" key="3">
    <source>
        <dbReference type="Proteomes" id="UP001365542"/>
    </source>
</evidence>
<name>A0AAV9XP77_9PEZI</name>
<evidence type="ECO:0000313" key="2">
    <source>
        <dbReference type="EMBL" id="KAK6542722.1"/>
    </source>
</evidence>
<comment type="caution">
    <text evidence="2">The sequence shown here is derived from an EMBL/GenBank/DDBJ whole genome shotgun (WGS) entry which is preliminary data.</text>
</comment>
<dbReference type="Proteomes" id="UP001365542">
    <property type="component" value="Unassembled WGS sequence"/>
</dbReference>
<keyword evidence="3" id="KW-1185">Reference proteome</keyword>
<gene>
    <name evidence="2" type="ORF">TWF694_006665</name>
</gene>
<protein>
    <submittedName>
        <fullName evidence="2">Uncharacterized protein</fullName>
    </submittedName>
</protein>
<feature type="chain" id="PRO_5043620258" evidence="1">
    <location>
        <begin position="18"/>
        <end position="304"/>
    </location>
</feature>
<dbReference type="EMBL" id="JAVHJO010000002">
    <property type="protein sequence ID" value="KAK6542722.1"/>
    <property type="molecule type" value="Genomic_DNA"/>
</dbReference>
<feature type="signal peptide" evidence="1">
    <location>
        <begin position="1"/>
        <end position="17"/>
    </location>
</feature>
<evidence type="ECO:0000256" key="1">
    <source>
        <dbReference type="SAM" id="SignalP"/>
    </source>
</evidence>
<organism evidence="2 3">
    <name type="scientific">Orbilia ellipsospora</name>
    <dbReference type="NCBI Taxonomy" id="2528407"/>
    <lineage>
        <taxon>Eukaryota</taxon>
        <taxon>Fungi</taxon>
        <taxon>Dikarya</taxon>
        <taxon>Ascomycota</taxon>
        <taxon>Pezizomycotina</taxon>
        <taxon>Orbiliomycetes</taxon>
        <taxon>Orbiliales</taxon>
        <taxon>Orbiliaceae</taxon>
        <taxon>Orbilia</taxon>
    </lineage>
</organism>
<keyword evidence="1" id="KW-0732">Signal</keyword>
<sequence>MKFSFFCVSIFTAFAAAKPLGLNPRQAGSSKETAISFLRPAGVPEAMLTIIRAGPDALIQQIMGQPPQQLQTTINDLKAGKIPTIPGTTPKNLMLQFLPGLGVPAPMIELVKSTPDAIMSRAATLPVAQLQPIIEQLKQGQIPTIPGVTPKQLIVQTLPGLGVPVATVNMIGGLPDATMAQIATLKGAQLQTVIAQLKAGQIPTIPGITSPATGTAAVPAVAPGAVPAAAGVAPVTPGVAPAGVAPVGAAPAGAAPAVAPAAVAPAAVARVAPVAVPAAVAPATAPIAPAAAAAVPVAAGKQMV</sequence>